<name>Q3JVR6_BURP1</name>
<reference evidence="1 2" key="1">
    <citation type="submission" date="2005-09" db="EMBL/GenBank/DDBJ databases">
        <authorList>
            <person name="Woods D.E."/>
            <person name="Nierman W.C."/>
        </authorList>
    </citation>
    <scope>NUCLEOTIDE SEQUENCE [LARGE SCALE GENOMIC DNA]</scope>
    <source>
        <strain evidence="1 2">1710b</strain>
    </source>
</reference>
<evidence type="ECO:0000313" key="1">
    <source>
        <dbReference type="EMBL" id="ABA50906.1"/>
    </source>
</evidence>
<organism evidence="1 2">
    <name type="scientific">Burkholderia pseudomallei (strain 1710b)</name>
    <dbReference type="NCBI Taxonomy" id="320372"/>
    <lineage>
        <taxon>Bacteria</taxon>
        <taxon>Pseudomonadati</taxon>
        <taxon>Pseudomonadota</taxon>
        <taxon>Betaproteobacteria</taxon>
        <taxon>Burkholderiales</taxon>
        <taxon>Burkholderiaceae</taxon>
        <taxon>Burkholderia</taxon>
        <taxon>pseudomallei group</taxon>
    </lineage>
</organism>
<dbReference type="Proteomes" id="UP000002700">
    <property type="component" value="Chromosome I"/>
</dbReference>
<dbReference type="HOGENOM" id="CLU_3380966_0_0_4"/>
<dbReference type="EnsemblBacteria" id="ABA50906">
    <property type="protein sequence ID" value="ABA50906"/>
    <property type="gene ID" value="BURPS1710b_0924"/>
</dbReference>
<dbReference type="KEGG" id="bpm:BURPS1710b_0924"/>
<accession>Q3JVR6</accession>
<proteinExistence type="predicted"/>
<protein>
    <submittedName>
        <fullName evidence="1">Uncharacterized protein</fullName>
    </submittedName>
</protein>
<sequence>MPCARHDTCARHRSKLSGTAARGANARSFYAAL</sequence>
<evidence type="ECO:0000313" key="2">
    <source>
        <dbReference type="Proteomes" id="UP000002700"/>
    </source>
</evidence>
<gene>
    <name evidence="1" type="ordered locus">BURPS1710b_0924</name>
</gene>
<dbReference type="AlphaFoldDB" id="Q3JVR6"/>
<dbReference type="EMBL" id="CP000124">
    <property type="protein sequence ID" value="ABA50906.1"/>
    <property type="molecule type" value="Genomic_DNA"/>
</dbReference>